<evidence type="ECO:0008006" key="3">
    <source>
        <dbReference type="Google" id="ProtNLM"/>
    </source>
</evidence>
<dbReference type="EMBL" id="QNZL01000180">
    <property type="protein sequence ID" value="RTZ78863.1"/>
    <property type="molecule type" value="Genomic_DNA"/>
</dbReference>
<proteinExistence type="predicted"/>
<sequence>MKSLFSFVFLILFFCLPLPAEEVIVKGSAKIYNGDQTHASEQALKNALLEAVKRGVESILGGRTISLNYEVIKNQIYRDRQKYIRNYEIIREEPVLNGTNYEIQIRAKVEKVKIEQKLKVLRILHDRMLNKRLLFVYHRSNPEAVLRDNTAVENALTPVQKTFAEHGFRTFGEQTMKQVYSSLEQETLVGSSVDSLIALALNHNADVLVVMEMIAVKPYKTSGTLFKVGSKVHFRLYEAVTGKQIAETIVVQNEVSIKKPDDHKWNVLFGKAANQAVMESIRQSTEYIIRFYQNTNLAGQEYSVVFKGYSPRSQIMIVEYLENTTAFRKVSELKNTFGFLEIELNTLMHKSTLRRRITSDLLVQEIEVATKSLAGNQLVFINPNPMEEEDEVSSDNS</sequence>
<protein>
    <recommendedName>
        <fullName evidence="3">Flagellar assembly protein T N-terminal domain-containing protein</fullName>
    </recommendedName>
</protein>
<reference evidence="1 2" key="1">
    <citation type="submission" date="2018-06" db="EMBL/GenBank/DDBJ databases">
        <title>Combined omics and stable isotope probing to characterize newly discovered Mariana Back-Arc vent microbial communities.</title>
        <authorList>
            <person name="Trembath-Reichert E."/>
            <person name="Huber J.A."/>
        </authorList>
    </citation>
    <scope>NUCLEOTIDE SEQUENCE [LARGE SCALE GENOMIC DNA]</scope>
    <source>
        <strain evidence="1">MAG 63_1</strain>
    </source>
</reference>
<gene>
    <name evidence="1" type="ORF">DSY97_06685</name>
</gene>
<comment type="caution">
    <text evidence="1">The sequence shown here is derived from an EMBL/GenBank/DDBJ whole genome shotgun (WGS) entry which is preliminary data.</text>
</comment>
<name>A0A432G591_9DELT</name>
<dbReference type="Gene3D" id="3.30.1660.40">
    <property type="entry name" value="FlgT, N-terminal domain"/>
    <property type="match status" value="1"/>
</dbReference>
<organism evidence="1 2">
    <name type="scientific">SAR324 cluster bacterium</name>
    <dbReference type="NCBI Taxonomy" id="2024889"/>
    <lineage>
        <taxon>Bacteria</taxon>
        <taxon>Deltaproteobacteria</taxon>
        <taxon>SAR324 cluster</taxon>
    </lineage>
</organism>
<accession>A0A432G591</accession>
<dbReference type="InterPro" id="IPR038180">
    <property type="entry name" value="FlgT_N_sf"/>
</dbReference>
<evidence type="ECO:0000313" key="1">
    <source>
        <dbReference type="EMBL" id="RTZ78863.1"/>
    </source>
</evidence>
<dbReference type="AlphaFoldDB" id="A0A432G591"/>
<evidence type="ECO:0000313" key="2">
    <source>
        <dbReference type="Proteomes" id="UP000286801"/>
    </source>
</evidence>
<dbReference type="Proteomes" id="UP000286801">
    <property type="component" value="Unassembled WGS sequence"/>
</dbReference>